<dbReference type="EMBL" id="JBBPBM010000035">
    <property type="protein sequence ID" value="KAK8530733.1"/>
    <property type="molecule type" value="Genomic_DNA"/>
</dbReference>
<dbReference type="Proteomes" id="UP001472677">
    <property type="component" value="Unassembled WGS sequence"/>
</dbReference>
<evidence type="ECO:0000313" key="2">
    <source>
        <dbReference type="Proteomes" id="UP001472677"/>
    </source>
</evidence>
<keyword evidence="2" id="KW-1185">Reference proteome</keyword>
<evidence type="ECO:0000313" key="1">
    <source>
        <dbReference type="EMBL" id="KAK8530733.1"/>
    </source>
</evidence>
<name>A0ABR2D5X6_9ROSI</name>
<sequence>MYALNGYQLIPASVSSFTFGSGQWDVTELRGRLLEDVVQRVLMVIPPNVQFGVDCVGWKWDNNRVFSVRSAYREVMGDATSEDAGRWKMIWRLPVTQ</sequence>
<protein>
    <submittedName>
        <fullName evidence="1">Uncharacterized protein</fullName>
    </submittedName>
</protein>
<reference evidence="1 2" key="1">
    <citation type="journal article" date="2024" name="G3 (Bethesda)">
        <title>Genome assembly of Hibiscus sabdariffa L. provides insights into metabolisms of medicinal natural products.</title>
        <authorList>
            <person name="Kim T."/>
        </authorList>
    </citation>
    <scope>NUCLEOTIDE SEQUENCE [LARGE SCALE GENOMIC DNA]</scope>
    <source>
        <strain evidence="1">TK-2024</strain>
        <tissue evidence="1">Old leaves</tissue>
    </source>
</reference>
<organism evidence="1 2">
    <name type="scientific">Hibiscus sabdariffa</name>
    <name type="common">roselle</name>
    <dbReference type="NCBI Taxonomy" id="183260"/>
    <lineage>
        <taxon>Eukaryota</taxon>
        <taxon>Viridiplantae</taxon>
        <taxon>Streptophyta</taxon>
        <taxon>Embryophyta</taxon>
        <taxon>Tracheophyta</taxon>
        <taxon>Spermatophyta</taxon>
        <taxon>Magnoliopsida</taxon>
        <taxon>eudicotyledons</taxon>
        <taxon>Gunneridae</taxon>
        <taxon>Pentapetalae</taxon>
        <taxon>rosids</taxon>
        <taxon>malvids</taxon>
        <taxon>Malvales</taxon>
        <taxon>Malvaceae</taxon>
        <taxon>Malvoideae</taxon>
        <taxon>Hibiscus</taxon>
    </lineage>
</organism>
<accession>A0ABR2D5X6</accession>
<comment type="caution">
    <text evidence="1">The sequence shown here is derived from an EMBL/GenBank/DDBJ whole genome shotgun (WGS) entry which is preliminary data.</text>
</comment>
<gene>
    <name evidence="1" type="ORF">V6N12_013235</name>
</gene>
<proteinExistence type="predicted"/>